<reference evidence="5 6" key="1">
    <citation type="submission" date="2018-08" db="EMBL/GenBank/DDBJ databases">
        <title>Aphanomyces genome sequencing and annotation.</title>
        <authorList>
            <person name="Minardi D."/>
            <person name="Oidtmann B."/>
            <person name="Van Der Giezen M."/>
            <person name="Studholme D.J."/>
        </authorList>
    </citation>
    <scope>NUCLEOTIDE SEQUENCE [LARGE SCALE GENOMIC DNA]</scope>
    <source>
        <strain evidence="5 6">NJM0002</strain>
    </source>
</reference>
<dbReference type="InterPro" id="IPR048701">
    <property type="entry name" value="CIP2A_N"/>
</dbReference>
<evidence type="ECO:0000256" key="2">
    <source>
        <dbReference type="SAM" id="MobiDB-lite"/>
    </source>
</evidence>
<keyword evidence="6" id="KW-1185">Reference proteome</keyword>
<feature type="coiled-coil region" evidence="1">
    <location>
        <begin position="434"/>
        <end position="472"/>
    </location>
</feature>
<evidence type="ECO:0000256" key="3">
    <source>
        <dbReference type="SAM" id="Phobius"/>
    </source>
</evidence>
<dbReference type="EMBL" id="QUSY01000162">
    <property type="protein sequence ID" value="RHY32092.1"/>
    <property type="molecule type" value="Genomic_DNA"/>
</dbReference>
<evidence type="ECO:0000313" key="5">
    <source>
        <dbReference type="EMBL" id="RHY32092.1"/>
    </source>
</evidence>
<dbReference type="Proteomes" id="UP000285060">
    <property type="component" value="Unassembled WGS sequence"/>
</dbReference>
<sequence>MKSRCQSLQFLAHLHTLPASVFSPVLDIVSTLCVDTNDNDSLRNDLVALLFDIAGGAVLVGYPTPPFAKVLATLVRTVVDAIIELTNADLEASFILHLQTLATCLRGNVGVKLFVSELPTRKELVRTLALLLNRTDDASILIYAMSVLACLVLHEPMGRKLFQPKNVSHALALVVISSVRLQLASVNLVLDWATQPWILDLLETSGEIVHLVEVMLPRLHLHETVQRLHVALHFLHGVAATSHRLRKTIGSKCPPLAKVMAVVLHPVAIVAIAATKFFVALLTDDKPLVETLLDDASIADLASTPPPSAAMSFANPTTPASAQSSTPDKLLPLLQPLLIGLFRTLHATITQLVRHDVVPAVSSDVDHRPSNDLNNPISATDAYQHAVWICLLLVQLGADARIVTLSVPLINFSQKHHDAIVSWTDRVTRRDAALQLASKQVDRVTAELDLVRANAADERMLARTEHARLQKELDAQRTAHEHVLESLTANMETQLGKVKAHCDGLLRQLQDKVRSVAAMSQLQDSRMQRGQLDQDNQALQRKLLMLEMRLDEVGEANAAAAADVERMYEDSSLEYTCAVLTLANNALAALLWGGLTVVYHHPRAVVDATVQLIMDSPLVLPVYAAAIMNDSQAEIATRAALTALALTVALARTSASPRHWLVITGLLVVVNTFAVYAISADLSLPNLMWSPAVQQAAMNVLATGSYSLLLAVGFFAPTPEYHHAHRQRKYRDQLIAFYAANNPSKLDAVDDLLRRFRLHEEVLFTRLKRKYLDGNTSETVDSEESSDEDDDVSDRVSKRAPHVGAAIQHEEGTNENDAEEESGTFERADIAPKVQDAIEEVRAAQNARVEARIRRMKK</sequence>
<feature type="transmembrane region" description="Helical" evidence="3">
    <location>
        <begin position="698"/>
        <end position="718"/>
    </location>
</feature>
<name>A0A3R7AC21_9STRA</name>
<keyword evidence="3" id="KW-0812">Transmembrane</keyword>
<gene>
    <name evidence="5" type="ORF">DYB32_002867</name>
</gene>
<evidence type="ECO:0000256" key="1">
    <source>
        <dbReference type="SAM" id="Coils"/>
    </source>
</evidence>
<organism evidence="5 6">
    <name type="scientific">Aphanomyces invadans</name>
    <dbReference type="NCBI Taxonomy" id="157072"/>
    <lineage>
        <taxon>Eukaryota</taxon>
        <taxon>Sar</taxon>
        <taxon>Stramenopiles</taxon>
        <taxon>Oomycota</taxon>
        <taxon>Saprolegniomycetes</taxon>
        <taxon>Saprolegniales</taxon>
        <taxon>Verrucalvaceae</taxon>
        <taxon>Aphanomyces</taxon>
    </lineage>
</organism>
<feature type="coiled-coil region" evidence="1">
    <location>
        <begin position="522"/>
        <end position="556"/>
    </location>
</feature>
<evidence type="ECO:0000259" key="4">
    <source>
        <dbReference type="Pfam" id="PF21044"/>
    </source>
</evidence>
<dbReference type="VEuPathDB" id="FungiDB:H310_11238"/>
<keyword evidence="3" id="KW-1133">Transmembrane helix</keyword>
<evidence type="ECO:0000313" key="6">
    <source>
        <dbReference type="Proteomes" id="UP000285060"/>
    </source>
</evidence>
<keyword evidence="1" id="KW-0175">Coiled coil</keyword>
<feature type="domain" description="CIP2A N-terminal" evidence="4">
    <location>
        <begin position="97"/>
        <end position="204"/>
    </location>
</feature>
<dbReference type="VEuPathDB" id="FungiDB:H310_11239"/>
<feature type="compositionally biased region" description="Acidic residues" evidence="2">
    <location>
        <begin position="813"/>
        <end position="823"/>
    </location>
</feature>
<accession>A0A3R7AC21</accession>
<feature type="compositionally biased region" description="Acidic residues" evidence="2">
    <location>
        <begin position="780"/>
        <end position="792"/>
    </location>
</feature>
<protein>
    <recommendedName>
        <fullName evidence="4">CIP2A N-terminal domain-containing protein</fullName>
    </recommendedName>
</protein>
<dbReference type="AlphaFoldDB" id="A0A3R7AC21"/>
<comment type="caution">
    <text evidence="5">The sequence shown here is derived from an EMBL/GenBank/DDBJ whole genome shotgun (WGS) entry which is preliminary data.</text>
</comment>
<feature type="region of interest" description="Disordered" evidence="2">
    <location>
        <begin position="775"/>
        <end position="832"/>
    </location>
</feature>
<feature type="transmembrane region" description="Helical" evidence="3">
    <location>
        <begin position="660"/>
        <end position="678"/>
    </location>
</feature>
<dbReference type="Pfam" id="PF21044">
    <property type="entry name" value="CIP2A_N"/>
    <property type="match status" value="1"/>
</dbReference>
<keyword evidence="3" id="KW-0472">Membrane</keyword>
<proteinExistence type="predicted"/>